<sequence>MLFLAFQTVSLKRYSSHFCLQSYQRFQLRLQMQVECLLRLLSSVLLLRYSWRHSQKVNQVKRLLKLFLLTTFQNLISSLPSISPPHKLIPIMGPNHQMPTKMATISAPIPPSNCLEIQITTREIAILVRNGRS</sequence>
<gene>
    <name evidence="1" type="ordered locus">PH1195</name>
</gene>
<evidence type="ECO:0000313" key="1">
    <source>
        <dbReference type="EMBL" id="BAA30295.1"/>
    </source>
</evidence>
<evidence type="ECO:0000313" key="2">
    <source>
        <dbReference type="Proteomes" id="UP000000752"/>
    </source>
</evidence>
<accession>O58901</accession>
<dbReference type="EnsemblBacteria" id="BAA30295">
    <property type="protein sequence ID" value="BAA30295"/>
    <property type="gene ID" value="BAA30295"/>
</dbReference>
<dbReference type="STRING" id="70601.gene:9378157"/>
<dbReference type="EMBL" id="BA000001">
    <property type="protein sequence ID" value="BAA30295.1"/>
    <property type="molecule type" value="Genomic_DNA"/>
</dbReference>
<name>O58901_PYRHO</name>
<dbReference type="AlphaFoldDB" id="O58901"/>
<dbReference type="Proteomes" id="UP000000752">
    <property type="component" value="Chromosome"/>
</dbReference>
<dbReference type="KEGG" id="pho:PH1195"/>
<protein>
    <submittedName>
        <fullName evidence="1">Uncharacterized protein</fullName>
    </submittedName>
</protein>
<keyword evidence="2" id="KW-1185">Reference proteome</keyword>
<organism evidence="1 2">
    <name type="scientific">Pyrococcus horikoshii (strain ATCC 700860 / DSM 12428 / JCM 9974 / NBRC 100139 / OT-3)</name>
    <dbReference type="NCBI Taxonomy" id="70601"/>
    <lineage>
        <taxon>Archaea</taxon>
        <taxon>Methanobacteriati</taxon>
        <taxon>Methanobacteriota</taxon>
        <taxon>Thermococci</taxon>
        <taxon>Thermococcales</taxon>
        <taxon>Thermococcaceae</taxon>
        <taxon>Pyrococcus</taxon>
    </lineage>
</organism>
<dbReference type="PIR" id="E71062">
    <property type="entry name" value="E71062"/>
</dbReference>
<reference evidence="1 2" key="1">
    <citation type="journal article" date="1998" name="DNA Res.">
        <title>Complete sequence and gene organization of the genome of a hyper-thermophilic archaebacterium, Pyrococcus horikoshii OT3.</title>
        <authorList>
            <person name="Kawarabayasi Y."/>
            <person name="Sawada M."/>
            <person name="Horikawa H."/>
            <person name="Haikawa Y."/>
            <person name="Hino Y."/>
            <person name="Yamamoto S."/>
            <person name="Sekine M."/>
            <person name="Baba S."/>
            <person name="Kosugi H."/>
            <person name="Hosoyama A."/>
            <person name="Nagai Y."/>
            <person name="Sakai M."/>
            <person name="Ogura K."/>
            <person name="Otuka R."/>
            <person name="Nakazawa H."/>
            <person name="Takamiya M."/>
            <person name="Ohfuku Y."/>
            <person name="Funahashi T."/>
            <person name="Tanaka T."/>
            <person name="Kudoh Y."/>
            <person name="Yamazaki J."/>
            <person name="Kushida N."/>
            <person name="Oguchi A."/>
            <person name="Aoki K."/>
            <person name="Nakamura Y."/>
            <person name="Robb T.F."/>
            <person name="Horikoshi K."/>
            <person name="Masuchi Y."/>
            <person name="Shizuya H."/>
            <person name="Kikuchi H."/>
        </authorList>
    </citation>
    <scope>NUCLEOTIDE SEQUENCE [LARGE SCALE GENOMIC DNA]</scope>
    <source>
        <strain evidence="2">ATCC 700860 / DSM 12428 / JCM 9974 / NBRC 100139 / OT-3</strain>
    </source>
</reference>
<proteinExistence type="predicted"/>